<feature type="region of interest" description="Disordered" evidence="2">
    <location>
        <begin position="1"/>
        <end position="42"/>
    </location>
</feature>
<dbReference type="PANTHER" id="PTHR31058:SF2">
    <property type="entry name" value="ZINC FINGER C4H2 DOMAIN-CONTAINING PROTEIN"/>
    <property type="match status" value="1"/>
</dbReference>
<accession>A0A813RG24</accession>
<feature type="compositionally biased region" description="Basic and acidic residues" evidence="2">
    <location>
        <begin position="25"/>
        <end position="42"/>
    </location>
</feature>
<dbReference type="GO" id="GO:0005634">
    <property type="term" value="C:nucleus"/>
    <property type="evidence" value="ECO:0007669"/>
    <property type="project" value="TreeGrafter"/>
</dbReference>
<dbReference type="OrthoDB" id="20865at2759"/>
<evidence type="ECO:0000313" key="3">
    <source>
        <dbReference type="EMBL" id="CAF0780938.1"/>
    </source>
</evidence>
<evidence type="ECO:0000256" key="1">
    <source>
        <dbReference type="SAM" id="Coils"/>
    </source>
</evidence>
<evidence type="ECO:0000313" key="4">
    <source>
        <dbReference type="Proteomes" id="UP000663879"/>
    </source>
</evidence>
<feature type="compositionally biased region" description="Polar residues" evidence="2">
    <location>
        <begin position="1"/>
        <end position="18"/>
    </location>
</feature>
<reference evidence="3" key="1">
    <citation type="submission" date="2021-02" db="EMBL/GenBank/DDBJ databases">
        <authorList>
            <person name="Nowell W R."/>
        </authorList>
    </citation>
    <scope>NUCLEOTIDE SEQUENCE</scope>
    <source>
        <strain evidence="3">Ploen Becks lab</strain>
    </source>
</reference>
<organism evidence="3 4">
    <name type="scientific">Brachionus calyciflorus</name>
    <dbReference type="NCBI Taxonomy" id="104777"/>
    <lineage>
        <taxon>Eukaryota</taxon>
        <taxon>Metazoa</taxon>
        <taxon>Spiralia</taxon>
        <taxon>Gnathifera</taxon>
        <taxon>Rotifera</taxon>
        <taxon>Eurotatoria</taxon>
        <taxon>Monogononta</taxon>
        <taxon>Pseudotrocha</taxon>
        <taxon>Ploima</taxon>
        <taxon>Brachionidae</taxon>
        <taxon>Brachionus</taxon>
    </lineage>
</organism>
<sequence length="196" mass="22729">MTSSTPDEISPKISNCSPNEDDDEIHQNQDDHISANSIKHEPELNCELNDNNQIKTNEQSDLNQNPLVILKKLEIIKDIKIKTSELERIKSKLIEEVDIIETEAKTLESYESELDALIKEKLEQMEILRQIQDDIQTMENTIKQTIEEKKRSVQNAIQLHVDYEPLKHQINDLRESVGLDKLNDNLDISILENYLE</sequence>
<dbReference type="Proteomes" id="UP000663879">
    <property type="component" value="Unassembled WGS sequence"/>
</dbReference>
<dbReference type="Pfam" id="PF10146">
    <property type="entry name" value="zf-C4H2"/>
    <property type="match status" value="1"/>
</dbReference>
<keyword evidence="1" id="KW-0175">Coiled coil</keyword>
<dbReference type="GO" id="GO:0045666">
    <property type="term" value="P:positive regulation of neuron differentiation"/>
    <property type="evidence" value="ECO:0007669"/>
    <property type="project" value="TreeGrafter"/>
</dbReference>
<feature type="coiled-coil region" evidence="1">
    <location>
        <begin position="100"/>
        <end position="155"/>
    </location>
</feature>
<dbReference type="PANTHER" id="PTHR31058">
    <property type="entry name" value="ZINC FINGER C4H2 DOMAIN-CONTAINING PROTEIN"/>
    <property type="match status" value="1"/>
</dbReference>
<name>A0A813RG24_9BILA</name>
<dbReference type="EMBL" id="CAJNOC010000595">
    <property type="protein sequence ID" value="CAF0780938.1"/>
    <property type="molecule type" value="Genomic_DNA"/>
</dbReference>
<comment type="caution">
    <text evidence="3">The sequence shown here is derived from an EMBL/GenBank/DDBJ whole genome shotgun (WGS) entry which is preliminary data.</text>
</comment>
<protein>
    <submittedName>
        <fullName evidence="3">Uncharacterized protein</fullName>
    </submittedName>
</protein>
<dbReference type="AlphaFoldDB" id="A0A813RG24"/>
<gene>
    <name evidence="3" type="ORF">OXX778_LOCUS5457</name>
</gene>
<dbReference type="InterPro" id="IPR018482">
    <property type="entry name" value="Znf-C4H2"/>
</dbReference>
<proteinExistence type="predicted"/>
<keyword evidence="4" id="KW-1185">Reference proteome</keyword>
<evidence type="ECO:0000256" key="2">
    <source>
        <dbReference type="SAM" id="MobiDB-lite"/>
    </source>
</evidence>